<dbReference type="EMBL" id="CABQ01000240">
    <property type="protein sequence ID" value="CBI08577.1"/>
    <property type="molecule type" value="Genomic_DNA"/>
</dbReference>
<feature type="transmembrane region" description="Helical" evidence="1">
    <location>
        <begin position="49"/>
        <end position="67"/>
    </location>
</feature>
<comment type="caution">
    <text evidence="2">The sequence shown here is derived from an EMBL/GenBank/DDBJ whole genome shotgun (WGS) entry which is preliminary data.</text>
</comment>
<sequence>MKKFKSLVRPIAALAIWLYWAPAFAQAIGTGFAGDNSGAICALASYYKELIGGVALIAGIIWFVGYVNKKETLTDLAQTVIIGCIVVGALSYLIKKTGLQLPIGC</sequence>
<keyword evidence="1" id="KW-0812">Transmembrane</keyword>
<dbReference type="AlphaFoldDB" id="E6QMV6"/>
<evidence type="ECO:0000256" key="1">
    <source>
        <dbReference type="SAM" id="Phobius"/>
    </source>
</evidence>
<protein>
    <recommendedName>
        <fullName evidence="3">TrbC/VIRB2 family protein</fullName>
    </recommendedName>
</protein>
<organism evidence="2">
    <name type="scientific">mine drainage metagenome</name>
    <dbReference type="NCBI Taxonomy" id="410659"/>
    <lineage>
        <taxon>unclassified sequences</taxon>
        <taxon>metagenomes</taxon>
        <taxon>ecological metagenomes</taxon>
    </lineage>
</organism>
<evidence type="ECO:0008006" key="3">
    <source>
        <dbReference type="Google" id="ProtNLM"/>
    </source>
</evidence>
<proteinExistence type="predicted"/>
<evidence type="ECO:0000313" key="2">
    <source>
        <dbReference type="EMBL" id="CBI08577.1"/>
    </source>
</evidence>
<keyword evidence="1" id="KW-0472">Membrane</keyword>
<reference evidence="2" key="1">
    <citation type="submission" date="2009-10" db="EMBL/GenBank/DDBJ databases">
        <title>Diversity of trophic interactions inside an arsenic-rich microbial ecosystem.</title>
        <authorList>
            <person name="Bertin P.N."/>
            <person name="Heinrich-Salmeron A."/>
            <person name="Pelletier E."/>
            <person name="Goulhen-Chollet F."/>
            <person name="Arsene-Ploetze F."/>
            <person name="Gallien S."/>
            <person name="Calteau A."/>
            <person name="Vallenet D."/>
            <person name="Casiot C."/>
            <person name="Chane-Woon-Ming B."/>
            <person name="Giloteaux L."/>
            <person name="Barakat M."/>
            <person name="Bonnefoy V."/>
            <person name="Bruneel O."/>
            <person name="Chandler M."/>
            <person name="Cleiss J."/>
            <person name="Duran R."/>
            <person name="Elbaz-Poulichet F."/>
            <person name="Fonknechten N."/>
            <person name="Lauga B."/>
            <person name="Mornico D."/>
            <person name="Ortet P."/>
            <person name="Schaeffer C."/>
            <person name="Siguier P."/>
            <person name="Alexander Thil Smith A."/>
            <person name="Van Dorsselaer A."/>
            <person name="Weissenbach J."/>
            <person name="Medigue C."/>
            <person name="Le Paslier D."/>
        </authorList>
    </citation>
    <scope>NUCLEOTIDE SEQUENCE</scope>
</reference>
<keyword evidence="1" id="KW-1133">Transmembrane helix</keyword>
<gene>
    <name evidence="2" type="ORF">CARN6_2059</name>
</gene>
<accession>E6QMV6</accession>
<name>E6QMV6_9ZZZZ</name>
<feature type="transmembrane region" description="Helical" evidence="1">
    <location>
        <begin position="76"/>
        <end position="94"/>
    </location>
</feature>